<dbReference type="OrthoDB" id="6765465at2759"/>
<proteinExistence type="predicted"/>
<sequence>MIRFADDIVVIAKGEGDIQRVVEEMDEMIRTTEMKINSTKTKILVCARDPKKRLIKTYVWSVATYGCETWVINNTEKKKLEAFEMCCWRRMKRISWIERKTNEEVHKTVGKKCTLIDVIRERRWKIVGHAMRHPVGIAKLNIRGYDRRKENCRTSPKLLYRTKLNVMQKLKPLRNSKKRRVIG</sequence>
<name>A0A6G0ZAY0_APHCR</name>
<reference evidence="2 3" key="1">
    <citation type="submission" date="2019-08" db="EMBL/GenBank/DDBJ databases">
        <title>Whole genome of Aphis craccivora.</title>
        <authorList>
            <person name="Voronova N.V."/>
            <person name="Shulinski R.S."/>
            <person name="Bandarenka Y.V."/>
            <person name="Zhorov D.G."/>
            <person name="Warner D."/>
        </authorList>
    </citation>
    <scope>NUCLEOTIDE SEQUENCE [LARGE SCALE GENOMIC DNA]</scope>
    <source>
        <strain evidence="2">180601</strain>
        <tissue evidence="2">Whole Body</tissue>
    </source>
</reference>
<keyword evidence="2" id="KW-0695">RNA-directed DNA polymerase</keyword>
<organism evidence="2 3">
    <name type="scientific">Aphis craccivora</name>
    <name type="common">Cowpea aphid</name>
    <dbReference type="NCBI Taxonomy" id="307492"/>
    <lineage>
        <taxon>Eukaryota</taxon>
        <taxon>Metazoa</taxon>
        <taxon>Ecdysozoa</taxon>
        <taxon>Arthropoda</taxon>
        <taxon>Hexapoda</taxon>
        <taxon>Insecta</taxon>
        <taxon>Pterygota</taxon>
        <taxon>Neoptera</taxon>
        <taxon>Paraneoptera</taxon>
        <taxon>Hemiptera</taxon>
        <taxon>Sternorrhyncha</taxon>
        <taxon>Aphidomorpha</taxon>
        <taxon>Aphidoidea</taxon>
        <taxon>Aphididae</taxon>
        <taxon>Aphidini</taxon>
        <taxon>Aphis</taxon>
        <taxon>Aphis</taxon>
    </lineage>
</organism>
<dbReference type="PROSITE" id="PS50878">
    <property type="entry name" value="RT_POL"/>
    <property type="match status" value="1"/>
</dbReference>
<keyword evidence="2" id="KW-0548">Nucleotidyltransferase</keyword>
<evidence type="ECO:0000259" key="1">
    <source>
        <dbReference type="PROSITE" id="PS50878"/>
    </source>
</evidence>
<dbReference type="GO" id="GO:0003964">
    <property type="term" value="F:RNA-directed DNA polymerase activity"/>
    <property type="evidence" value="ECO:0007669"/>
    <property type="project" value="UniProtKB-KW"/>
</dbReference>
<dbReference type="EMBL" id="VUJU01000900">
    <property type="protein sequence ID" value="KAF0767756.1"/>
    <property type="molecule type" value="Genomic_DNA"/>
</dbReference>
<evidence type="ECO:0000313" key="2">
    <source>
        <dbReference type="EMBL" id="KAF0767756.1"/>
    </source>
</evidence>
<comment type="caution">
    <text evidence="2">The sequence shown here is derived from an EMBL/GenBank/DDBJ whole genome shotgun (WGS) entry which is preliminary data.</text>
</comment>
<keyword evidence="2" id="KW-0808">Transferase</keyword>
<dbReference type="AlphaFoldDB" id="A0A6G0ZAY0"/>
<accession>A0A6G0ZAY0</accession>
<keyword evidence="3" id="KW-1185">Reference proteome</keyword>
<evidence type="ECO:0000313" key="3">
    <source>
        <dbReference type="Proteomes" id="UP000478052"/>
    </source>
</evidence>
<dbReference type="InterPro" id="IPR000477">
    <property type="entry name" value="RT_dom"/>
</dbReference>
<dbReference type="PANTHER" id="PTHR47027:SF20">
    <property type="entry name" value="REVERSE TRANSCRIPTASE-LIKE PROTEIN WITH RNA-DIRECTED DNA POLYMERASE DOMAIN"/>
    <property type="match status" value="1"/>
</dbReference>
<dbReference type="Pfam" id="PF00078">
    <property type="entry name" value="RVT_1"/>
    <property type="match status" value="1"/>
</dbReference>
<dbReference type="Proteomes" id="UP000478052">
    <property type="component" value="Unassembled WGS sequence"/>
</dbReference>
<feature type="domain" description="Reverse transcriptase" evidence="1">
    <location>
        <begin position="1"/>
        <end position="59"/>
    </location>
</feature>
<protein>
    <submittedName>
        <fullName evidence="2">Reverse transcriptase domain-containing protein</fullName>
    </submittedName>
</protein>
<gene>
    <name evidence="2" type="ORF">FWK35_00018845</name>
</gene>
<dbReference type="PANTHER" id="PTHR47027">
    <property type="entry name" value="REVERSE TRANSCRIPTASE DOMAIN-CONTAINING PROTEIN"/>
    <property type="match status" value="1"/>
</dbReference>